<dbReference type="Pfam" id="PF13476">
    <property type="entry name" value="AAA_23"/>
    <property type="match status" value="1"/>
</dbReference>
<proteinExistence type="predicted"/>
<dbReference type="Proteomes" id="UP000664795">
    <property type="component" value="Unassembled WGS sequence"/>
</dbReference>
<feature type="coiled-coil region" evidence="1">
    <location>
        <begin position="305"/>
        <end position="332"/>
    </location>
</feature>
<dbReference type="Pfam" id="PF13558">
    <property type="entry name" value="SbcC_Walker_B"/>
    <property type="match status" value="1"/>
</dbReference>
<sequence length="1023" mass="114392">MKIRQIRFRNINSFYGEHEPIRFADGLLGETGLFVISGPTGAGKSTLLDVMTLALFNRLPRLNGAISGANIEADGLIVNRQAAAEPNTAAYAEVEYEVDGNRYRSRWSIRKNRNNNWNNYDMELAHLPDDKPEGNLFPIKNLLDFPKKNEELIGLSYEQFIKSIVLAQGAFDQFLKSRASERSKMLEKLTGTEIYRQLSKRAFDHNKWLDQQISDKRISISSIRMLSDEKVAELTDQLTKADERLDELKAQTKLFEAEKKVVDDAEKAEIALARCAKDDEKLQVRFTEFAPDRLRLTQHDLVTPLAGLLTELASTERALTNLKQHRATAQADTARLTTQQDELLVDAATFVGKKKLSQKDVVGSVEAFRDQLKALQEQLVGAQNAAAPLLQTIRQQAPAALGLKQLTLTDVVIAQQQVNAEQATIQRQIDALQTTYADVSPTTLAARLQQAIDRDKLLTTLALLEEEQQDRILKGQKIAEPIGALLADVEANIPLLAAAQVQEQLANEAVAQAETAQRRMSEEVNLTALREGLTDGDPCPLCGSLEHPYATHFVNQLGTVAAQVLLAKEDQRQAAAATKQLSDTLIKQEAQLAEANRTQNTLREQFRAKRDEINELREKNGIDPEAGPEAFKSEQRGLATEQSDLNALRSLWEQLRTLQQLTQQLIDLQHYNQTIQIITAQKQQLYAGEDWVGRAGALLKSLADVQSRLATQTEVQRRLDEDERRVLGDERRVVTALKPLLKKLNLDTAEAARAQLLDTPTTQKLRKLRDELDRDRIELDQRTADEQRRLDNAHKARKTDLLPADVKATFDAARREHDKILSESGYARSALDSNKKSLASHQKSIAELGQMEADAMPWKELNKLIGSAKGDNFSKFAQSLTLAQLIGLANRRLKDLTDRYLLLSPRDEQEELFVVDLYQGQAERTIASLSGGETFTLSLALALGLSDLASQNVQIDSLFIDEGFGTLDPDSLDTAIVMLEKLQQDSQKTIGIISHRHEIKERITVQIQVERGIDGNSRCYISS</sequence>
<dbReference type="GO" id="GO:0006302">
    <property type="term" value="P:double-strand break repair"/>
    <property type="evidence" value="ECO:0007669"/>
    <property type="project" value="InterPro"/>
</dbReference>
<dbReference type="InterPro" id="IPR027417">
    <property type="entry name" value="P-loop_NTPase"/>
</dbReference>
<gene>
    <name evidence="3" type="ORF">J2I48_27870</name>
</gene>
<keyword evidence="4" id="KW-1185">Reference proteome</keyword>
<accession>A0A939GAL2</accession>
<dbReference type="PANTHER" id="PTHR32114">
    <property type="entry name" value="ABC TRANSPORTER ABCH.3"/>
    <property type="match status" value="1"/>
</dbReference>
<dbReference type="AlphaFoldDB" id="A0A939GAL2"/>
<comment type="caution">
    <text evidence="3">The sequence shown here is derived from an EMBL/GenBank/DDBJ whole genome shotgun (WGS) entry which is preliminary data.</text>
</comment>
<organism evidence="3 4">
    <name type="scientific">Fibrella aquatilis</name>
    <dbReference type="NCBI Taxonomy" id="2817059"/>
    <lineage>
        <taxon>Bacteria</taxon>
        <taxon>Pseudomonadati</taxon>
        <taxon>Bacteroidota</taxon>
        <taxon>Cytophagia</taxon>
        <taxon>Cytophagales</taxon>
        <taxon>Spirosomataceae</taxon>
        <taxon>Fibrella</taxon>
    </lineage>
</organism>
<keyword evidence="1" id="KW-0175">Coiled coil</keyword>
<name>A0A939GAL2_9BACT</name>
<evidence type="ECO:0000259" key="2">
    <source>
        <dbReference type="Pfam" id="PF13476"/>
    </source>
</evidence>
<protein>
    <submittedName>
        <fullName evidence="3">AAA family ATPase</fullName>
    </submittedName>
</protein>
<evidence type="ECO:0000313" key="4">
    <source>
        <dbReference type="Proteomes" id="UP000664795"/>
    </source>
</evidence>
<dbReference type="InterPro" id="IPR038729">
    <property type="entry name" value="Rad50/SbcC_AAA"/>
</dbReference>
<dbReference type="Gene3D" id="3.40.50.300">
    <property type="entry name" value="P-loop containing nucleotide triphosphate hydrolases"/>
    <property type="match status" value="2"/>
</dbReference>
<evidence type="ECO:0000313" key="3">
    <source>
        <dbReference type="EMBL" id="MBO0934861.1"/>
    </source>
</evidence>
<dbReference type="EMBL" id="JAFMYU010000041">
    <property type="protein sequence ID" value="MBO0934861.1"/>
    <property type="molecule type" value="Genomic_DNA"/>
</dbReference>
<dbReference type="RefSeq" id="WP_207338827.1">
    <property type="nucleotide sequence ID" value="NZ_JAFMYU010000041.1"/>
</dbReference>
<dbReference type="PANTHER" id="PTHR32114:SF2">
    <property type="entry name" value="ABC TRANSPORTER ABCH.3"/>
    <property type="match status" value="1"/>
</dbReference>
<feature type="coiled-coil region" evidence="1">
    <location>
        <begin position="578"/>
        <end position="619"/>
    </location>
</feature>
<feature type="coiled-coil region" evidence="1">
    <location>
        <begin position="231"/>
        <end position="258"/>
    </location>
</feature>
<dbReference type="SUPFAM" id="SSF52540">
    <property type="entry name" value="P-loop containing nucleoside triphosphate hydrolases"/>
    <property type="match status" value="1"/>
</dbReference>
<reference evidence="3 4" key="1">
    <citation type="submission" date="2021-03" db="EMBL/GenBank/DDBJ databases">
        <title>Fibrella sp. HMF5036 genome sequencing and assembly.</title>
        <authorList>
            <person name="Kang H."/>
            <person name="Kim H."/>
            <person name="Bae S."/>
            <person name="Joh K."/>
        </authorList>
    </citation>
    <scope>NUCLEOTIDE SEQUENCE [LARGE SCALE GENOMIC DNA]</scope>
    <source>
        <strain evidence="3 4">HMF5036</strain>
    </source>
</reference>
<feature type="domain" description="Rad50/SbcC-type AAA" evidence="2">
    <location>
        <begin position="6"/>
        <end position="245"/>
    </location>
</feature>
<evidence type="ECO:0000256" key="1">
    <source>
        <dbReference type="SAM" id="Coils"/>
    </source>
</evidence>
<dbReference type="GO" id="GO:0016887">
    <property type="term" value="F:ATP hydrolysis activity"/>
    <property type="evidence" value="ECO:0007669"/>
    <property type="project" value="InterPro"/>
</dbReference>